<dbReference type="GeneID" id="1455501"/>
<dbReference type="EMBL" id="CP033239">
    <property type="protein sequence ID" value="AZF78611.1"/>
    <property type="molecule type" value="Genomic_DNA"/>
</dbReference>
<dbReference type="EMBL" id="CP033240">
    <property type="protein sequence ID" value="AZF81215.1"/>
    <property type="molecule type" value="Genomic_DNA"/>
</dbReference>
<evidence type="ECO:0000313" key="3">
    <source>
        <dbReference type="EMBL" id="AKA76365.1"/>
    </source>
</evidence>
<dbReference type="Proteomes" id="UP000269431">
    <property type="component" value="Chromosome"/>
</dbReference>
<dbReference type="EMBL" id="CP011057">
    <property type="protein sequence ID" value="AKA79057.1"/>
    <property type="molecule type" value="Genomic_DNA"/>
</dbReference>
<dbReference type="Proteomes" id="UP000278715">
    <property type="component" value="Chromosome"/>
</dbReference>
<dbReference type="KEGG" id="ssof:SULC_1377"/>
<evidence type="ECO:0000313" key="10">
    <source>
        <dbReference type="EMBL" id="AZF81215.1"/>
    </source>
</evidence>
<evidence type="ECO:0000313" key="12">
    <source>
        <dbReference type="EMBL" id="QPG50657.1"/>
    </source>
</evidence>
<evidence type="ECO:0000313" key="17">
    <source>
        <dbReference type="Proteomes" id="UP000076770"/>
    </source>
</evidence>
<dbReference type="GO" id="GO:0004674">
    <property type="term" value="F:protein serine/threonine kinase activity"/>
    <property type="evidence" value="ECO:0007669"/>
    <property type="project" value="UniProtKB-KW"/>
</dbReference>
<evidence type="ECO:0000313" key="16">
    <source>
        <dbReference type="Proteomes" id="UP000033106"/>
    </source>
</evidence>
<accession>A0A0E3MIS6</accession>
<evidence type="ECO:0000313" key="11">
    <source>
        <dbReference type="EMBL" id="AZF83852.1"/>
    </source>
</evidence>
<evidence type="ECO:0000313" key="21">
    <source>
        <dbReference type="Proteomes" id="UP000273443"/>
    </source>
</evidence>
<reference evidence="4" key="5">
    <citation type="submission" date="2018-10" db="EMBL/GenBank/DDBJ databases">
        <authorList>
            <person name="McCarthy S."/>
            <person name="Gradnigo J."/>
            <person name="Johnson T."/>
            <person name="Payne S."/>
            <person name="Lipzen A."/>
            <person name="Schackwitz W."/>
            <person name="Martin J."/>
            <person name="Moriyama E."/>
            <person name="Blum P."/>
        </authorList>
    </citation>
    <scope>NUCLEOTIDE SEQUENCE</scope>
    <source>
        <strain evidence="2">SARC-B</strain>
        <strain evidence="3">SARC-C</strain>
        <strain evidence="4">SULA</strain>
    </source>
</reference>
<dbReference type="Proteomes" id="UP000273443">
    <property type="component" value="Chromosome"/>
</dbReference>
<evidence type="ECO:0000313" key="15">
    <source>
        <dbReference type="Proteomes" id="UP000033085"/>
    </source>
</evidence>
<evidence type="ECO:0000313" key="13">
    <source>
        <dbReference type="EMBL" id="SAI83896.1"/>
    </source>
</evidence>
<protein>
    <submittedName>
        <fullName evidence="4">Serine/threonine protein kinase</fullName>
    </submittedName>
</protein>
<dbReference type="EMBL" id="CP033236">
    <property type="protein sequence ID" value="AZF70757.1"/>
    <property type="molecule type" value="Genomic_DNA"/>
</dbReference>
<reference evidence="18 19" key="4">
    <citation type="journal article" date="2018" name="Proc. Natl. Acad. Sci. U.S.A.">
        <title>Nonmutational mechanism of inheritance in the Archaeon Sulfolobus solfataricus.</title>
        <authorList>
            <person name="Payne S."/>
            <person name="McCarthy S."/>
            <person name="Johnson T."/>
            <person name="North E."/>
            <person name="Blum P."/>
        </authorList>
    </citation>
    <scope>NUCLEOTIDE SEQUENCE [LARGE SCALE GENOMIC DNA]</scope>
    <source>
        <strain evidence="6 18">SARC-H</strain>
        <strain evidence="7 22">SARC-I</strain>
        <strain evidence="9 23">SARC-N</strain>
        <strain evidence="10 24">SARC-O</strain>
        <strain evidence="11 19">SUL120</strain>
        <strain evidence="5 20">SULG</strain>
        <strain evidence="8 21">SULM</strain>
    </source>
</reference>
<feature type="transmembrane region" description="Helical" evidence="1">
    <location>
        <begin position="23"/>
        <end position="42"/>
    </location>
</feature>
<dbReference type="EMBL" id="CP033241">
    <property type="protein sequence ID" value="AZF83852.1"/>
    <property type="molecule type" value="Genomic_DNA"/>
</dbReference>
<evidence type="ECO:0000313" key="9">
    <source>
        <dbReference type="EMBL" id="AZF78611.1"/>
    </source>
</evidence>
<dbReference type="EMBL" id="CP033235">
    <property type="protein sequence ID" value="AZF68137.1"/>
    <property type="molecule type" value="Genomic_DNA"/>
</dbReference>
<organism evidence="4 16">
    <name type="scientific">Saccharolobus solfataricus</name>
    <name type="common">Sulfolobus solfataricus</name>
    <dbReference type="NCBI Taxonomy" id="2287"/>
    <lineage>
        <taxon>Archaea</taxon>
        <taxon>Thermoproteota</taxon>
        <taxon>Thermoprotei</taxon>
        <taxon>Sulfolobales</taxon>
        <taxon>Sulfolobaceae</taxon>
        <taxon>Saccharolobus</taxon>
    </lineage>
</organism>
<evidence type="ECO:0000313" key="23">
    <source>
        <dbReference type="Proteomes" id="UP000278715"/>
    </source>
</evidence>
<dbReference type="EMBL" id="CP011056">
    <property type="protein sequence ID" value="AKA76365.1"/>
    <property type="molecule type" value="Genomic_DNA"/>
</dbReference>
<dbReference type="EMBL" id="LT549890">
    <property type="protein sequence ID" value="SAI83896.1"/>
    <property type="molecule type" value="Genomic_DNA"/>
</dbReference>
<evidence type="ECO:0000313" key="8">
    <source>
        <dbReference type="EMBL" id="AZF76001.1"/>
    </source>
</evidence>
<keyword evidence="4" id="KW-0723">Serine/threonine-protein kinase</keyword>
<keyword evidence="1" id="KW-1133">Transmembrane helix</keyword>
<evidence type="ECO:0000313" key="5">
    <source>
        <dbReference type="EMBL" id="AZF68137.1"/>
    </source>
</evidence>
<dbReference type="RefSeq" id="WP_009990660.1">
    <property type="nucleotide sequence ID" value="NZ_CP011055.2"/>
</dbReference>
<dbReference type="KEGG" id="ssol:SULB_1379"/>
<evidence type="ECO:0000313" key="18">
    <source>
        <dbReference type="Proteomes" id="UP000267993"/>
    </source>
</evidence>
<evidence type="ECO:0000256" key="1">
    <source>
        <dbReference type="SAM" id="Phobius"/>
    </source>
</evidence>
<proteinExistence type="predicted"/>
<dbReference type="Proteomes" id="UP000033085">
    <property type="component" value="Chromosome"/>
</dbReference>
<evidence type="ECO:0000313" key="22">
    <source>
        <dbReference type="Proteomes" id="UP000275843"/>
    </source>
</evidence>
<name>A0A0E3MIS6_SACSO</name>
<dbReference type="Proteomes" id="UP000594632">
    <property type="component" value="Chromosome"/>
</dbReference>
<dbReference type="Proteomes" id="UP000273194">
    <property type="component" value="Chromosome"/>
</dbReference>
<keyword evidence="1" id="KW-0472">Membrane</keyword>
<dbReference type="SUPFAM" id="SSF56112">
    <property type="entry name" value="Protein kinase-like (PK-like)"/>
    <property type="match status" value="1"/>
</dbReference>
<reference evidence="13" key="2">
    <citation type="submission" date="2016-04" db="EMBL/GenBank/DDBJ databases">
        <authorList>
            <person name="Evans L.H."/>
            <person name="Alamgir A."/>
            <person name="Owens N."/>
            <person name="Weber N.D."/>
            <person name="Virtaneva K."/>
            <person name="Barbian K."/>
            <person name="Babar A."/>
            <person name="Rosenke K."/>
        </authorList>
    </citation>
    <scope>NUCLEOTIDE SEQUENCE</scope>
    <source>
        <strain evidence="13">P1</strain>
    </source>
</reference>
<dbReference type="Proteomes" id="UP000275843">
    <property type="component" value="Chromosome"/>
</dbReference>
<evidence type="ECO:0000313" key="4">
    <source>
        <dbReference type="EMBL" id="AKA79057.1"/>
    </source>
</evidence>
<dbReference type="Proteomes" id="UP000282269">
    <property type="component" value="Chromosome"/>
</dbReference>
<dbReference type="KEGG" id="ssoa:SULA_1378"/>
<evidence type="ECO:0000313" key="2">
    <source>
        <dbReference type="EMBL" id="AKA73668.1"/>
    </source>
</evidence>
<evidence type="ECO:0000313" key="14">
    <source>
        <dbReference type="Proteomes" id="UP000033057"/>
    </source>
</evidence>
<dbReference type="Proteomes" id="UP000033106">
    <property type="component" value="Chromosome"/>
</dbReference>
<evidence type="ECO:0000313" key="19">
    <source>
        <dbReference type="Proteomes" id="UP000269431"/>
    </source>
</evidence>
<dbReference type="InterPro" id="IPR011009">
    <property type="entry name" value="Kinase-like_dom_sf"/>
</dbReference>
<dbReference type="OMA" id="YFISSMF"/>
<keyword evidence="4" id="KW-0808">Transferase</keyword>
<evidence type="ECO:0000313" key="7">
    <source>
        <dbReference type="EMBL" id="AZF73377.1"/>
    </source>
</evidence>
<dbReference type="EMBL" id="CP050869">
    <property type="protein sequence ID" value="QPG50657.1"/>
    <property type="molecule type" value="Genomic_DNA"/>
</dbReference>
<evidence type="ECO:0000313" key="24">
    <source>
        <dbReference type="Proteomes" id="UP000282269"/>
    </source>
</evidence>
<dbReference type="Proteomes" id="UP000267993">
    <property type="component" value="Chromosome"/>
</dbReference>
<dbReference type="Gene3D" id="1.10.510.10">
    <property type="entry name" value="Transferase(Phosphotransferase) domain 1"/>
    <property type="match status" value="1"/>
</dbReference>
<dbReference type="PATRIC" id="fig|2287.6.peg.1426"/>
<dbReference type="OrthoDB" id="35902at2157"/>
<reference evidence="12 25" key="6">
    <citation type="journal article" date="2020" name="Nat. Commun.">
        <title>The structures of two archaeal type IV pili illuminate evolutionary relationships.</title>
        <authorList>
            <person name="Wang F."/>
            <person name="Baquero D.P."/>
            <person name="Su Z."/>
            <person name="Beltran L.C."/>
            <person name="Prangishvili D."/>
            <person name="Krupovic M."/>
            <person name="Egelman E.H."/>
        </authorList>
    </citation>
    <scope>NUCLEOTIDE SEQUENCE [LARGE SCALE GENOMIC DNA]</scope>
    <source>
        <strain evidence="12 25">POZ149</strain>
    </source>
</reference>
<dbReference type="GeneID" id="44129334"/>
<sequence>MFKNSYSQSRIIKKDNNIYVQKCYMTIFGIKWYFISTFFWNYPYVADPKERFVRELDFFLDNAWKDTVVVPKLIDIDAKELCITREFIEGDEINEENIEIMAKGLREIHEVGYVLGDTKISNFVIVDKSKLAVIDAEQSFKSNNLYYRAWDLLVFFLFLSYKMVNISHFQEVAKRFLDEYMPDKNIVKEFFDMKNINLMGLYPPTHLYVLKNLMSNFY</sequence>
<evidence type="ECO:0000313" key="20">
    <source>
        <dbReference type="Proteomes" id="UP000273194"/>
    </source>
</evidence>
<evidence type="ECO:0000313" key="25">
    <source>
        <dbReference type="Proteomes" id="UP000594632"/>
    </source>
</evidence>
<reference evidence="17" key="3">
    <citation type="submission" date="2016-04" db="EMBL/GenBank/DDBJ databases">
        <authorList>
            <person name="Shah S.A."/>
            <person name="Garrett R.A."/>
        </authorList>
    </citation>
    <scope>NUCLEOTIDE SEQUENCE [LARGE SCALE GENOMIC DNA]</scope>
    <source>
        <strain evidence="17">ATCC 35091 / DSM 1616 / JCM 8930 / NBRC 15331 / P1</strain>
    </source>
</reference>
<gene>
    <name evidence="12" type="ORF">HFC64_13315</name>
    <name evidence="13" type="ORF">SSOP1_0342</name>
    <name evidence="4" type="ORF">SULA_1378</name>
    <name evidence="2" type="ORF">SULB_1379</name>
    <name evidence="3" type="ORF">SULC_1377</name>
    <name evidence="5" type="ORF">SULG_06840</name>
    <name evidence="6" type="ORF">SULH_06840</name>
    <name evidence="7" type="ORF">SULI_06840</name>
    <name evidence="8" type="ORF">SULM_06840</name>
    <name evidence="9" type="ORF">SULN_06840</name>
    <name evidence="10" type="ORF">SULO_06850</name>
    <name evidence="11" type="ORF">SULZ_07085</name>
</gene>
<keyword evidence="1" id="KW-0812">Transmembrane</keyword>
<dbReference type="EMBL" id="CP033238">
    <property type="protein sequence ID" value="AZF76001.1"/>
    <property type="molecule type" value="Genomic_DNA"/>
</dbReference>
<reference evidence="14 15" key="1">
    <citation type="journal article" date="2015" name="Genome Announc.">
        <title>Complete Genome Sequence of Sulfolobus solfataricus Strain 98/2 and Evolved Derivatives.</title>
        <authorList>
            <person name="McCarthy S."/>
            <person name="Gradnigo J."/>
            <person name="Johnson T."/>
            <person name="Payne S."/>
            <person name="Lipzen A."/>
            <person name="Martin J."/>
            <person name="Schackwitz W."/>
            <person name="Moriyama E."/>
            <person name="Blum P."/>
        </authorList>
    </citation>
    <scope>NUCLEOTIDE SEQUENCE [LARGE SCALE GENOMIC DNA]</scope>
    <source>
        <strain evidence="14">98/2 SULC</strain>
        <strain evidence="2">SARC-B</strain>
        <strain evidence="3">SARC-C</strain>
        <strain evidence="4 16">SULA</strain>
        <strain evidence="15">SULB</strain>
    </source>
</reference>
<dbReference type="EMBL" id="CP011055">
    <property type="protein sequence ID" value="AKA73668.1"/>
    <property type="molecule type" value="Genomic_DNA"/>
</dbReference>
<dbReference type="AlphaFoldDB" id="A0A0E3MIS6"/>
<dbReference type="Proteomes" id="UP000033057">
    <property type="component" value="Chromosome"/>
</dbReference>
<keyword evidence="4" id="KW-0418">Kinase</keyword>
<evidence type="ECO:0000313" key="6">
    <source>
        <dbReference type="EMBL" id="AZF70757.1"/>
    </source>
</evidence>
<dbReference type="EMBL" id="CP033237">
    <property type="protein sequence ID" value="AZF73377.1"/>
    <property type="molecule type" value="Genomic_DNA"/>
</dbReference>
<dbReference type="Proteomes" id="UP000076770">
    <property type="component" value="Chromosome i"/>
</dbReference>